<dbReference type="InterPro" id="IPR029058">
    <property type="entry name" value="AB_hydrolase_fold"/>
</dbReference>
<evidence type="ECO:0000313" key="2">
    <source>
        <dbReference type="EMBL" id="SHK23944.1"/>
    </source>
</evidence>
<evidence type="ECO:0000259" key="1">
    <source>
        <dbReference type="Pfam" id="PF00561"/>
    </source>
</evidence>
<dbReference type="Gene3D" id="3.40.50.1820">
    <property type="entry name" value="alpha/beta hydrolase"/>
    <property type="match status" value="1"/>
</dbReference>
<dbReference type="AlphaFoldDB" id="A0A1M6QUN2"/>
<dbReference type="GO" id="GO:0016787">
    <property type="term" value="F:hydrolase activity"/>
    <property type="evidence" value="ECO:0007669"/>
    <property type="project" value="UniProtKB-KW"/>
</dbReference>
<dbReference type="InterPro" id="IPR050266">
    <property type="entry name" value="AB_hydrolase_sf"/>
</dbReference>
<dbReference type="GO" id="GO:0016020">
    <property type="term" value="C:membrane"/>
    <property type="evidence" value="ECO:0007669"/>
    <property type="project" value="TreeGrafter"/>
</dbReference>
<keyword evidence="3" id="KW-1185">Reference proteome</keyword>
<organism evidence="2 3">
    <name type="scientific">Pseudonocardia thermophila</name>
    <dbReference type="NCBI Taxonomy" id="1848"/>
    <lineage>
        <taxon>Bacteria</taxon>
        <taxon>Bacillati</taxon>
        <taxon>Actinomycetota</taxon>
        <taxon>Actinomycetes</taxon>
        <taxon>Pseudonocardiales</taxon>
        <taxon>Pseudonocardiaceae</taxon>
        <taxon>Pseudonocardia</taxon>
    </lineage>
</organism>
<reference evidence="2 3" key="1">
    <citation type="submission" date="2016-11" db="EMBL/GenBank/DDBJ databases">
        <authorList>
            <person name="Jaros S."/>
            <person name="Januszkiewicz K."/>
            <person name="Wedrychowicz H."/>
        </authorList>
    </citation>
    <scope>NUCLEOTIDE SEQUENCE [LARGE SCALE GENOMIC DNA]</scope>
    <source>
        <strain evidence="2 3">DSM 43832</strain>
    </source>
</reference>
<dbReference type="Pfam" id="PF00561">
    <property type="entry name" value="Abhydrolase_1"/>
    <property type="match status" value="1"/>
</dbReference>
<feature type="domain" description="AB hydrolase-1" evidence="1">
    <location>
        <begin position="2"/>
        <end position="71"/>
    </location>
</feature>
<dbReference type="Proteomes" id="UP000184363">
    <property type="component" value="Unassembled WGS sequence"/>
</dbReference>
<keyword evidence="2" id="KW-0378">Hydrolase</keyword>
<dbReference type="InterPro" id="IPR000073">
    <property type="entry name" value="AB_hydrolase_1"/>
</dbReference>
<dbReference type="PRINTS" id="PR00111">
    <property type="entry name" value="ABHYDROLASE"/>
</dbReference>
<dbReference type="SUPFAM" id="SSF53474">
    <property type="entry name" value="alpha/beta-Hydrolases"/>
    <property type="match status" value="1"/>
</dbReference>
<name>A0A1M6QUN2_PSETH</name>
<accession>A0A1M6QUN2</accession>
<gene>
    <name evidence="2" type="ORF">SAMN05443637_10419</name>
</gene>
<proteinExistence type="predicted"/>
<dbReference type="STRING" id="1848.SAMN05443637_10419"/>
<sequence>MFDELAERNTVIAPDLLGHGASAKPRADYSVAAYANGMRDLLGVLGIDRVTLVGHSLGGGVAMQFAFQYPTAPSGWCSSAAAAPAP</sequence>
<dbReference type="PANTHER" id="PTHR43798:SF33">
    <property type="entry name" value="HYDROLASE, PUTATIVE (AFU_ORTHOLOGUE AFUA_2G14860)-RELATED"/>
    <property type="match status" value="1"/>
</dbReference>
<evidence type="ECO:0000313" key="3">
    <source>
        <dbReference type="Proteomes" id="UP000184363"/>
    </source>
</evidence>
<protein>
    <submittedName>
        <fullName evidence="2">Alpha/beta hydrolase fold</fullName>
    </submittedName>
</protein>
<dbReference type="EMBL" id="FRAP01000004">
    <property type="protein sequence ID" value="SHK23944.1"/>
    <property type="molecule type" value="Genomic_DNA"/>
</dbReference>
<dbReference type="PANTHER" id="PTHR43798">
    <property type="entry name" value="MONOACYLGLYCEROL LIPASE"/>
    <property type="match status" value="1"/>
</dbReference>